<reference evidence="1 2" key="1">
    <citation type="submission" date="2020-12" db="EMBL/GenBank/DDBJ databases">
        <title>FDA dAtabase for Regulatory Grade micrObial Sequences (FDA-ARGOS): Supporting development and validation of Infectious Disease Dx tests.</title>
        <authorList>
            <person name="Sproer C."/>
            <person name="Gronow S."/>
            <person name="Severitt S."/>
            <person name="Schroder I."/>
            <person name="Tallon L."/>
            <person name="Sadzewicz L."/>
            <person name="Zhao X."/>
            <person name="Boylan J."/>
            <person name="Ott S."/>
            <person name="Bowen H."/>
            <person name="Vavikolanu K."/>
            <person name="Mehta A."/>
            <person name="Aluvathingal J."/>
            <person name="Nadendla S."/>
            <person name="Lowell S."/>
            <person name="Myers T."/>
            <person name="Yan Y."/>
            <person name="Sichtig H."/>
        </authorList>
    </citation>
    <scope>NUCLEOTIDE SEQUENCE [LARGE SCALE GENOMIC DNA]</scope>
    <source>
        <strain evidence="1 2">FDAARGOS_890</strain>
        <plasmid evidence="1 2">unnamed</plasmid>
    </source>
</reference>
<keyword evidence="2" id="KW-1185">Reference proteome</keyword>
<proteinExistence type="predicted"/>
<gene>
    <name evidence="1" type="ORF">I6G47_32835</name>
</gene>
<keyword evidence="1" id="KW-0614">Plasmid</keyword>
<protein>
    <submittedName>
        <fullName evidence="1">Uncharacterized protein</fullName>
    </submittedName>
</protein>
<accession>A0A7T3DHT9</accession>
<dbReference type="AlphaFoldDB" id="A0A7T3DHT9"/>
<dbReference type="EMBL" id="CP065749">
    <property type="protein sequence ID" value="QPS84934.1"/>
    <property type="molecule type" value="Genomic_DNA"/>
</dbReference>
<evidence type="ECO:0000313" key="2">
    <source>
        <dbReference type="Proteomes" id="UP000595064"/>
    </source>
</evidence>
<dbReference type="GeneID" id="94688965"/>
<evidence type="ECO:0000313" key="1">
    <source>
        <dbReference type="EMBL" id="QPS84934.1"/>
    </source>
</evidence>
<organism evidence="1 2">
    <name type="scientific">Delftia lacustris</name>
    <dbReference type="NCBI Taxonomy" id="558537"/>
    <lineage>
        <taxon>Bacteria</taxon>
        <taxon>Pseudomonadati</taxon>
        <taxon>Pseudomonadota</taxon>
        <taxon>Betaproteobacteria</taxon>
        <taxon>Burkholderiales</taxon>
        <taxon>Comamonadaceae</taxon>
        <taxon>Delftia</taxon>
    </lineage>
</organism>
<sequence length="67" mass="7481">MAFEEFNAQTAVMDGIKAHANGIKDLLLENPLLKERRYSKALATLEEAVCLLVQAHDEIGVVERLQD</sequence>
<name>A0A7T3DHT9_9BURK</name>
<dbReference type="Proteomes" id="UP000595064">
    <property type="component" value="Plasmid unnamed"/>
</dbReference>
<dbReference type="KEGG" id="dla:I6G47_32835"/>
<geneLocation type="plasmid" evidence="1 2">
    <name>unnamed</name>
</geneLocation>
<dbReference type="RefSeq" id="WP_074921808.1">
    <property type="nucleotide sequence ID" value="NZ_CP065749.1"/>
</dbReference>